<name>A0A5C4RSQ7_9GAMM</name>
<gene>
    <name evidence="2" type="ORF">E1B00_11600</name>
</gene>
<comment type="caution">
    <text evidence="2">The sequence shown here is derived from an EMBL/GenBank/DDBJ whole genome shotgun (WGS) entry which is preliminary data.</text>
</comment>
<protein>
    <submittedName>
        <fullName evidence="2">Uncharacterized protein</fullName>
    </submittedName>
</protein>
<accession>A0A5C4RSQ7</accession>
<feature type="signal peptide" evidence="1">
    <location>
        <begin position="1"/>
        <end position="26"/>
    </location>
</feature>
<sequence length="176" mass="18298">MKTRSTLSAALSISLLSGLALSNAHAANDNKQFSPAECQPYGQTSTYDTLAIRADGVQNKTTNTNKYTICPIVHDADGSWSADSGLTVVLVFAYAGNGTIECTLTVGIDTAGIQLPATQTVAASPFLAGLKIINFTEMSGTSEQPGTVVCRLPPGAKLSYIRSGEEAETDTDPPAP</sequence>
<dbReference type="RefSeq" id="WP_139448898.1">
    <property type="nucleotide sequence ID" value="NZ_SMDR01000002.1"/>
</dbReference>
<feature type="chain" id="PRO_5022839650" evidence="1">
    <location>
        <begin position="27"/>
        <end position="176"/>
    </location>
</feature>
<evidence type="ECO:0000256" key="1">
    <source>
        <dbReference type="SAM" id="SignalP"/>
    </source>
</evidence>
<reference evidence="2 3" key="1">
    <citation type="submission" date="2019-03" db="EMBL/GenBank/DDBJ databases">
        <title>Arenimonas daejeonensis sp. nov., isolated from compost.</title>
        <authorList>
            <person name="Jeon C.O."/>
        </authorList>
    </citation>
    <scope>NUCLEOTIDE SEQUENCE [LARGE SCALE GENOMIC DNA]</scope>
    <source>
        <strain evidence="2 3">R29</strain>
    </source>
</reference>
<dbReference type="AlphaFoldDB" id="A0A5C4RSQ7"/>
<dbReference type="EMBL" id="SMDR01000002">
    <property type="protein sequence ID" value="TNJ33965.1"/>
    <property type="molecule type" value="Genomic_DNA"/>
</dbReference>
<dbReference type="Proteomes" id="UP000305760">
    <property type="component" value="Unassembled WGS sequence"/>
</dbReference>
<evidence type="ECO:0000313" key="3">
    <source>
        <dbReference type="Proteomes" id="UP000305760"/>
    </source>
</evidence>
<organism evidence="2 3">
    <name type="scientific">Arenimonas terrae</name>
    <dbReference type="NCBI Taxonomy" id="2546226"/>
    <lineage>
        <taxon>Bacteria</taxon>
        <taxon>Pseudomonadati</taxon>
        <taxon>Pseudomonadota</taxon>
        <taxon>Gammaproteobacteria</taxon>
        <taxon>Lysobacterales</taxon>
        <taxon>Lysobacteraceae</taxon>
        <taxon>Arenimonas</taxon>
    </lineage>
</organism>
<keyword evidence="3" id="KW-1185">Reference proteome</keyword>
<keyword evidence="1" id="KW-0732">Signal</keyword>
<proteinExistence type="predicted"/>
<evidence type="ECO:0000313" key="2">
    <source>
        <dbReference type="EMBL" id="TNJ33965.1"/>
    </source>
</evidence>